<organism evidence="1">
    <name type="scientific">virus sp. ctReX5</name>
    <dbReference type="NCBI Taxonomy" id="2825818"/>
    <lineage>
        <taxon>Viruses</taxon>
    </lineage>
</organism>
<reference evidence="1" key="1">
    <citation type="journal article" date="2021" name="Proc. Natl. Acad. Sci. U.S.A.">
        <title>A Catalog of Tens of Thousands of Viruses from Human Metagenomes Reveals Hidden Associations with Chronic Diseases.</title>
        <authorList>
            <person name="Tisza M.J."/>
            <person name="Buck C.B."/>
        </authorList>
    </citation>
    <scope>NUCLEOTIDE SEQUENCE</scope>
    <source>
        <strain evidence="1">CtReX5</strain>
    </source>
</reference>
<sequence length="175" mass="19743">MCRKIKKAIMAMACVIAMGGFNAVPVSACTPPLNPPSIEIPDINFEPDGALKDAIDNYVKNWLEKCILDTPVVEYASYYKSASRYFNYSHVVVKWTKVENATSYKVRITKADGTWKEYDTTYTAFYSTNYTDDFIVDGMDGATVSVKAYGDNDTFGYWSDDTNIARFGSIYRKEN</sequence>
<accession>A0A8S5RKQ8</accession>
<name>A0A8S5RKQ8_9VIRU</name>
<protein>
    <submittedName>
        <fullName evidence="1">Uncharacterized protein</fullName>
    </submittedName>
</protein>
<evidence type="ECO:0000313" key="1">
    <source>
        <dbReference type="EMBL" id="DAE31968.1"/>
    </source>
</evidence>
<proteinExistence type="predicted"/>
<dbReference type="EMBL" id="BK059114">
    <property type="protein sequence ID" value="DAE31968.1"/>
    <property type="molecule type" value="Genomic_DNA"/>
</dbReference>